<gene>
    <name evidence="4" type="ORF">RclHR1_00590030</name>
</gene>
<dbReference type="Pfam" id="PF07714">
    <property type="entry name" value="PK_Tyr_Ser-Thr"/>
    <property type="match status" value="1"/>
</dbReference>
<dbReference type="Gene3D" id="1.10.510.10">
    <property type="entry name" value="Transferase(Phosphotransferase) domain 1"/>
    <property type="match status" value="1"/>
</dbReference>
<keyword evidence="1" id="KW-0547">Nucleotide-binding</keyword>
<evidence type="ECO:0000256" key="2">
    <source>
        <dbReference type="ARBA" id="ARBA00022840"/>
    </source>
</evidence>
<dbReference type="InterPro" id="IPR000719">
    <property type="entry name" value="Prot_kinase_dom"/>
</dbReference>
<dbReference type="EMBL" id="BEXD01003970">
    <property type="protein sequence ID" value="GBC04844.1"/>
    <property type="molecule type" value="Genomic_DNA"/>
</dbReference>
<sequence>MKNNLEDNNILKIHEEGSLERNNISNITEISENDKLDSNKTYYEKDIANKEFGFCSNCNKAQTEENWCLYCNSEVFQNDFNNWKSGNEYINKFIQDAQLNARNSNEVIEWINYTHLKNVRYIAQGGFSTIYGANWLNGSIDCWNYDKKRWNRITQKDGIRVILKSLNDSSNIHEDFLSELKNHLKFLYSAINNYSNFVKIYGITQDPNTLNYMIVLKEMPMGDLRSNLMIKKWNPNDKFYNLYEITSSLSALHKCNLVHGDLHSGNILFKDIFTAYISDFGLSKPANQSINYGTIYGVLPYIAPEVLRGKPYTKASDIYSLGIIMWEFTSGSPAFNDRPHDFNLSLDICKGLRPKIIEATEFDYVELMKRCWDADPDKRPTADELAEIFDVLSTKFIIKMKDEERKSPLPEISKTALNHPLSCYASRNFDYSAKLNEILSQEEMSSKLMITEKNNHNEIVLKNCKISSTILDINQEKNS</sequence>
<dbReference type="PANTHER" id="PTHR44329">
    <property type="entry name" value="SERINE/THREONINE-PROTEIN KINASE TNNI3K-RELATED"/>
    <property type="match status" value="1"/>
</dbReference>
<evidence type="ECO:0000259" key="3">
    <source>
        <dbReference type="PROSITE" id="PS50011"/>
    </source>
</evidence>
<protein>
    <recommendedName>
        <fullName evidence="3">Protein kinase domain-containing protein</fullName>
    </recommendedName>
</protein>
<dbReference type="AlphaFoldDB" id="A0A2Z6RQC8"/>
<dbReference type="InterPro" id="IPR011009">
    <property type="entry name" value="Kinase-like_dom_sf"/>
</dbReference>
<name>A0A2Z6RQC8_9GLOM</name>
<evidence type="ECO:0000313" key="4">
    <source>
        <dbReference type="EMBL" id="GBC04844.1"/>
    </source>
</evidence>
<dbReference type="GO" id="GO:0004674">
    <property type="term" value="F:protein serine/threonine kinase activity"/>
    <property type="evidence" value="ECO:0007669"/>
    <property type="project" value="TreeGrafter"/>
</dbReference>
<accession>A0A2Z6RQC8</accession>
<dbReference type="GO" id="GO:0005524">
    <property type="term" value="F:ATP binding"/>
    <property type="evidence" value="ECO:0007669"/>
    <property type="project" value="UniProtKB-KW"/>
</dbReference>
<dbReference type="Proteomes" id="UP000247702">
    <property type="component" value="Unassembled WGS sequence"/>
</dbReference>
<evidence type="ECO:0000313" key="5">
    <source>
        <dbReference type="Proteomes" id="UP000247702"/>
    </source>
</evidence>
<dbReference type="PROSITE" id="PS50011">
    <property type="entry name" value="PROTEIN_KINASE_DOM"/>
    <property type="match status" value="1"/>
</dbReference>
<organism evidence="4 5">
    <name type="scientific">Rhizophagus clarus</name>
    <dbReference type="NCBI Taxonomy" id="94130"/>
    <lineage>
        <taxon>Eukaryota</taxon>
        <taxon>Fungi</taxon>
        <taxon>Fungi incertae sedis</taxon>
        <taxon>Mucoromycota</taxon>
        <taxon>Glomeromycotina</taxon>
        <taxon>Glomeromycetes</taxon>
        <taxon>Glomerales</taxon>
        <taxon>Glomeraceae</taxon>
        <taxon>Rhizophagus</taxon>
    </lineage>
</organism>
<comment type="caution">
    <text evidence="4">The sequence shown here is derived from an EMBL/GenBank/DDBJ whole genome shotgun (WGS) entry which is preliminary data.</text>
</comment>
<dbReference type="PANTHER" id="PTHR44329:SF298">
    <property type="entry name" value="MIXED LINEAGE KINASE DOMAIN-LIKE PROTEIN"/>
    <property type="match status" value="1"/>
</dbReference>
<feature type="domain" description="Protein kinase" evidence="3">
    <location>
        <begin position="116"/>
        <end position="397"/>
    </location>
</feature>
<proteinExistence type="predicted"/>
<dbReference type="SUPFAM" id="SSF56112">
    <property type="entry name" value="Protein kinase-like (PK-like)"/>
    <property type="match status" value="1"/>
</dbReference>
<keyword evidence="2" id="KW-0067">ATP-binding</keyword>
<keyword evidence="5" id="KW-1185">Reference proteome</keyword>
<reference evidence="4 5" key="1">
    <citation type="submission" date="2017-11" db="EMBL/GenBank/DDBJ databases">
        <title>The genome of Rhizophagus clarus HR1 reveals common genetic basis of auxotrophy among arbuscular mycorrhizal fungi.</title>
        <authorList>
            <person name="Kobayashi Y."/>
        </authorList>
    </citation>
    <scope>NUCLEOTIDE SEQUENCE [LARGE SCALE GENOMIC DNA]</scope>
    <source>
        <strain evidence="4 5">HR1</strain>
    </source>
</reference>
<dbReference type="InterPro" id="IPR051681">
    <property type="entry name" value="Ser/Thr_Kinases-Pseudokinases"/>
</dbReference>
<dbReference type="InterPro" id="IPR001245">
    <property type="entry name" value="Ser-Thr/Tyr_kinase_cat_dom"/>
</dbReference>
<evidence type="ECO:0000256" key="1">
    <source>
        <dbReference type="ARBA" id="ARBA00022741"/>
    </source>
</evidence>